<sequence>MKLYLDPGHGGSDTGAQGIGLNEKNINLDIALRIRSILTSQYEDVTVRMSRTDDSTKSLTERTNEANDWGADYYLSIHCNSFDGSAQGYEDYIHSSLSDSSTTADYRDTMHNEITKVNQLRNRGKKKANFHVLRETTMSALLTENGFIDNADDAELMTDPEWRQTVAQGHVNGLAKAFNLQEKEDAGTLYKVVAGSFQAKKNAENRMKDLQSHDIEAYIMSVSVSGKQWYRVQAGAFAKWKNAEKRLQQVKDAGVHDAYITREDS</sequence>
<dbReference type="InterPro" id="IPR002508">
    <property type="entry name" value="MurNAc-LAA_cat"/>
</dbReference>
<accession>A0ABW3ZRW4</accession>
<dbReference type="Proteomes" id="UP001597178">
    <property type="component" value="Unassembled WGS sequence"/>
</dbReference>
<dbReference type="PANTHER" id="PTHR30404">
    <property type="entry name" value="N-ACETYLMURAMOYL-L-ALANINE AMIDASE"/>
    <property type="match status" value="1"/>
</dbReference>
<comment type="caution">
    <text evidence="3">The sequence shown here is derived from an EMBL/GenBank/DDBJ whole genome shotgun (WGS) entry which is preliminary data.</text>
</comment>
<evidence type="ECO:0000256" key="1">
    <source>
        <dbReference type="ARBA" id="ARBA00022801"/>
    </source>
</evidence>
<dbReference type="PANTHER" id="PTHR30404:SF0">
    <property type="entry name" value="N-ACETYLMURAMOYL-L-ALANINE AMIDASE AMIC"/>
    <property type="match status" value="1"/>
</dbReference>
<dbReference type="Pfam" id="PF01520">
    <property type="entry name" value="Amidase_3"/>
    <property type="match status" value="1"/>
</dbReference>
<dbReference type="Gene3D" id="3.30.70.1070">
    <property type="entry name" value="Sporulation related repeat"/>
    <property type="match status" value="1"/>
</dbReference>
<organism evidence="3 4">
    <name type="scientific">Lentibacillus salinarum</name>
    <dbReference type="NCBI Taxonomy" id="446820"/>
    <lineage>
        <taxon>Bacteria</taxon>
        <taxon>Bacillati</taxon>
        <taxon>Bacillota</taxon>
        <taxon>Bacilli</taxon>
        <taxon>Bacillales</taxon>
        <taxon>Bacillaceae</taxon>
        <taxon>Lentibacillus</taxon>
    </lineage>
</organism>
<dbReference type="EMBL" id="JBHTNH010000006">
    <property type="protein sequence ID" value="MFD1361102.1"/>
    <property type="molecule type" value="Genomic_DNA"/>
</dbReference>
<reference evidence="4" key="1">
    <citation type="journal article" date="2019" name="Int. J. Syst. Evol. Microbiol.">
        <title>The Global Catalogue of Microorganisms (GCM) 10K type strain sequencing project: providing services to taxonomists for standard genome sequencing and annotation.</title>
        <authorList>
            <consortium name="The Broad Institute Genomics Platform"/>
            <consortium name="The Broad Institute Genome Sequencing Center for Infectious Disease"/>
            <person name="Wu L."/>
            <person name="Ma J."/>
        </authorList>
    </citation>
    <scope>NUCLEOTIDE SEQUENCE [LARGE SCALE GENOMIC DNA]</scope>
    <source>
        <strain evidence="4">CCUG 54822</strain>
    </source>
</reference>
<dbReference type="InterPro" id="IPR036680">
    <property type="entry name" value="SPOR-like_sf"/>
</dbReference>
<dbReference type="SMART" id="SM00646">
    <property type="entry name" value="Ami_3"/>
    <property type="match status" value="1"/>
</dbReference>
<dbReference type="InterPro" id="IPR050695">
    <property type="entry name" value="N-acetylmuramoyl_amidase_3"/>
</dbReference>
<keyword evidence="4" id="KW-1185">Reference proteome</keyword>
<name>A0ABW3ZRW4_9BACI</name>
<dbReference type="SUPFAM" id="SSF110997">
    <property type="entry name" value="Sporulation related repeat"/>
    <property type="match status" value="1"/>
</dbReference>
<keyword evidence="1 3" id="KW-0378">Hydrolase</keyword>
<dbReference type="SUPFAM" id="SSF53187">
    <property type="entry name" value="Zn-dependent exopeptidases"/>
    <property type="match status" value="1"/>
</dbReference>
<dbReference type="Gene3D" id="3.40.630.40">
    <property type="entry name" value="Zn-dependent exopeptidases"/>
    <property type="match status" value="1"/>
</dbReference>
<dbReference type="RefSeq" id="WP_382398350.1">
    <property type="nucleotide sequence ID" value="NZ_JBHTNH010000006.1"/>
</dbReference>
<evidence type="ECO:0000259" key="2">
    <source>
        <dbReference type="PROSITE" id="PS51724"/>
    </source>
</evidence>
<proteinExistence type="predicted"/>
<gene>
    <name evidence="3" type="ORF">ACFQ4A_05380</name>
</gene>
<dbReference type="InterPro" id="IPR007730">
    <property type="entry name" value="SPOR-like_dom"/>
</dbReference>
<protein>
    <submittedName>
        <fullName evidence="3">N-acetylmuramoyl-L-alanine amidase</fullName>
        <ecNumber evidence="3">3.5.1.28</ecNumber>
    </submittedName>
</protein>
<dbReference type="PROSITE" id="PS51724">
    <property type="entry name" value="SPOR"/>
    <property type="match status" value="1"/>
</dbReference>
<evidence type="ECO:0000313" key="3">
    <source>
        <dbReference type="EMBL" id="MFD1361102.1"/>
    </source>
</evidence>
<dbReference type="CDD" id="cd02696">
    <property type="entry name" value="MurNAc-LAA"/>
    <property type="match status" value="1"/>
</dbReference>
<feature type="domain" description="SPOR" evidence="2">
    <location>
        <begin position="184"/>
        <end position="263"/>
    </location>
</feature>
<dbReference type="EC" id="3.5.1.28" evidence="3"/>
<dbReference type="GO" id="GO:0008745">
    <property type="term" value="F:N-acetylmuramoyl-L-alanine amidase activity"/>
    <property type="evidence" value="ECO:0007669"/>
    <property type="project" value="UniProtKB-EC"/>
</dbReference>
<evidence type="ECO:0000313" key="4">
    <source>
        <dbReference type="Proteomes" id="UP001597178"/>
    </source>
</evidence>
<dbReference type="Pfam" id="PF05036">
    <property type="entry name" value="SPOR"/>
    <property type="match status" value="1"/>
</dbReference>